<dbReference type="InterPro" id="IPR011251">
    <property type="entry name" value="Luciferase-like_dom"/>
</dbReference>
<accession>A0AAI8DJF5</accession>
<organism evidence="3 4">
    <name type="scientific">Mammaliicoccus sciuri</name>
    <name type="common">Staphylococcus sciuri</name>
    <dbReference type="NCBI Taxonomy" id="1296"/>
    <lineage>
        <taxon>Bacteria</taxon>
        <taxon>Bacillati</taxon>
        <taxon>Bacillota</taxon>
        <taxon>Bacilli</taxon>
        <taxon>Bacillales</taxon>
        <taxon>Staphylococcaceae</taxon>
        <taxon>Mammaliicoccus</taxon>
    </lineage>
</organism>
<dbReference type="Proteomes" id="UP000197058">
    <property type="component" value="Chromosome"/>
</dbReference>
<feature type="domain" description="Luciferase-like" evidence="2">
    <location>
        <begin position="1"/>
        <end position="290"/>
    </location>
</feature>
<dbReference type="SUPFAM" id="SSF51679">
    <property type="entry name" value="Bacterial luciferase-like"/>
    <property type="match status" value="1"/>
</dbReference>
<dbReference type="CDD" id="cd00347">
    <property type="entry name" value="Flavin_utilizing_monoxygenases"/>
    <property type="match status" value="2"/>
</dbReference>
<evidence type="ECO:0000259" key="2">
    <source>
        <dbReference type="Pfam" id="PF00296"/>
    </source>
</evidence>
<dbReference type="Gene3D" id="3.20.20.30">
    <property type="entry name" value="Luciferase-like domain"/>
    <property type="match status" value="1"/>
</dbReference>
<name>A0AAI8DJF5_MAMSC</name>
<dbReference type="GO" id="GO:0005829">
    <property type="term" value="C:cytosol"/>
    <property type="evidence" value="ECO:0007669"/>
    <property type="project" value="TreeGrafter"/>
</dbReference>
<dbReference type="GO" id="GO:0016705">
    <property type="term" value="F:oxidoreductase activity, acting on paired donors, with incorporation or reduction of molecular oxygen"/>
    <property type="evidence" value="ECO:0007669"/>
    <property type="project" value="InterPro"/>
</dbReference>
<sequence length="321" mass="35869">MKLSILDQSPIVPGQTASDAFKDSLALAQLGEDLGYERYWLTEHHGLSNLASSAPEVLLSYIGAHTNHIRIGAGAILLPHYRPYKVAEQFNTLATLFANRVDLGIGRAPGGSAEATNALSTQFLKQVWALPELLEELLMFLEGQFPLEHEYHKVNVLPQPDVSPTPWLLGTSEKSALLAAKNGMPYVYGAFMSDQDGRAIVDRYREHFEQRNQETPKVIVTVSVICAETKEEAEALAIESLITKAQGEDKKEKVLTFDALSEREKEMLYDMKDNMIIGDVETVQSRLQAIQAEYQCDEIMVSTNTITHEDRMQSYRLLAQI</sequence>
<dbReference type="InterPro" id="IPR036661">
    <property type="entry name" value="Luciferase-like_sf"/>
</dbReference>
<evidence type="ECO:0000256" key="1">
    <source>
        <dbReference type="ARBA" id="ARBA00007789"/>
    </source>
</evidence>
<reference evidence="4" key="1">
    <citation type="submission" date="2017-06" db="EMBL/GenBank/DDBJ databases">
        <title>FDA dAtabase for Regulatory Grade micrObial Sequences (FDA-ARGOS): Supporting development and validation of Infectious Disease Dx tests.</title>
        <authorList>
            <person name="Goldberg B."/>
            <person name="Campos J."/>
            <person name="Tallon L."/>
            <person name="Sadzewicz L."/>
            <person name="Sengamalay N."/>
            <person name="Ott S."/>
            <person name="Godinez A."/>
            <person name="Nagaraj S."/>
            <person name="Vavikolanu K."/>
            <person name="Nadendla S."/>
            <person name="George J."/>
            <person name="Geyer C."/>
            <person name="Sichtig H."/>
        </authorList>
    </citation>
    <scope>NUCLEOTIDE SEQUENCE [LARGE SCALE GENOMIC DNA]</scope>
    <source>
        <strain evidence="4">FDAARGOS_285</strain>
    </source>
</reference>
<dbReference type="NCBIfam" id="TIGR03558">
    <property type="entry name" value="oxido_grp_1"/>
    <property type="match status" value="1"/>
</dbReference>
<dbReference type="Pfam" id="PF00296">
    <property type="entry name" value="Bac_luciferase"/>
    <property type="match status" value="1"/>
</dbReference>
<dbReference type="InterPro" id="IPR019949">
    <property type="entry name" value="CmoO-like"/>
</dbReference>
<dbReference type="PANTHER" id="PTHR30137">
    <property type="entry name" value="LUCIFERASE-LIKE MONOOXYGENASE"/>
    <property type="match status" value="1"/>
</dbReference>
<comment type="similarity">
    <text evidence="1">To bacterial alkanal monooxygenase alpha and beta chains.</text>
</comment>
<dbReference type="InterPro" id="IPR050766">
    <property type="entry name" value="Bact_Lucif_Oxidored"/>
</dbReference>
<proteinExistence type="predicted"/>
<dbReference type="RefSeq" id="WP_088592726.1">
    <property type="nucleotide sequence ID" value="NZ_CP022046.2"/>
</dbReference>
<dbReference type="EMBL" id="CP022046">
    <property type="protein sequence ID" value="ASE35581.1"/>
    <property type="molecule type" value="Genomic_DNA"/>
</dbReference>
<dbReference type="PANTHER" id="PTHR30137:SF20">
    <property type="entry name" value="N-ACETYL-S-ALKYLCYSTEINE MONOOXYGENASE"/>
    <property type="match status" value="1"/>
</dbReference>
<gene>
    <name evidence="3" type="ORF">CEP64_00160</name>
</gene>
<evidence type="ECO:0000313" key="3">
    <source>
        <dbReference type="EMBL" id="ASE35581.1"/>
    </source>
</evidence>
<protein>
    <submittedName>
        <fullName evidence="3">LLM class flavin-dependent oxidoreductase</fullName>
    </submittedName>
</protein>
<dbReference type="KEGG" id="sscu:CEP64_00160"/>
<evidence type="ECO:0000313" key="4">
    <source>
        <dbReference type="Proteomes" id="UP000197058"/>
    </source>
</evidence>
<dbReference type="AlphaFoldDB" id="A0AAI8DJF5"/>